<dbReference type="PANTHER" id="PTHR11451:SF46">
    <property type="entry name" value="THREONINE--TRNA LIGASE"/>
    <property type="match status" value="1"/>
</dbReference>
<reference evidence="2 3" key="1">
    <citation type="submission" date="2018-06" db="EMBL/GenBank/DDBJ databases">
        <title>Complete Genomes of Monosporascus.</title>
        <authorList>
            <person name="Robinson A.J."/>
            <person name="Natvig D.O."/>
        </authorList>
    </citation>
    <scope>NUCLEOTIDE SEQUENCE [LARGE SCALE GENOMIC DNA]</scope>
    <source>
        <strain evidence="2 3">CBS 110550</strain>
    </source>
</reference>
<proteinExistence type="predicted"/>
<dbReference type="Proteomes" id="UP000293360">
    <property type="component" value="Unassembled WGS sequence"/>
</dbReference>
<gene>
    <name evidence="2" type="ORF">DL764_000765</name>
</gene>
<dbReference type="GO" id="GO:0004829">
    <property type="term" value="F:threonine-tRNA ligase activity"/>
    <property type="evidence" value="ECO:0007669"/>
    <property type="project" value="TreeGrafter"/>
</dbReference>
<dbReference type="InterPro" id="IPR045864">
    <property type="entry name" value="aa-tRNA-synth_II/BPL/LPL"/>
</dbReference>
<dbReference type="OrthoDB" id="5423599at2759"/>
<evidence type="ECO:0000313" key="3">
    <source>
        <dbReference type="Proteomes" id="UP000293360"/>
    </source>
</evidence>
<dbReference type="AlphaFoldDB" id="A0A4Q4TXC9"/>
<dbReference type="PANTHER" id="PTHR11451">
    <property type="entry name" value="THREONINE-TRNA LIGASE"/>
    <property type="match status" value="1"/>
</dbReference>
<accession>A0A4Q4TXC9</accession>
<keyword evidence="1" id="KW-0648">Protein biosynthesis</keyword>
<protein>
    <submittedName>
        <fullName evidence="2">Uncharacterized protein</fullName>
    </submittedName>
</protein>
<dbReference type="Gene3D" id="3.30.930.10">
    <property type="entry name" value="Bira Bifunctional Protein, Domain 2"/>
    <property type="match status" value="1"/>
</dbReference>
<comment type="caution">
    <text evidence="2">The sequence shown here is derived from an EMBL/GenBank/DDBJ whole genome shotgun (WGS) entry which is preliminary data.</text>
</comment>
<organism evidence="2 3">
    <name type="scientific">Monosporascus ibericus</name>
    <dbReference type="NCBI Taxonomy" id="155417"/>
    <lineage>
        <taxon>Eukaryota</taxon>
        <taxon>Fungi</taxon>
        <taxon>Dikarya</taxon>
        <taxon>Ascomycota</taxon>
        <taxon>Pezizomycotina</taxon>
        <taxon>Sordariomycetes</taxon>
        <taxon>Xylariomycetidae</taxon>
        <taxon>Xylariales</taxon>
        <taxon>Xylariales incertae sedis</taxon>
        <taxon>Monosporascus</taxon>
    </lineage>
</organism>
<evidence type="ECO:0000256" key="1">
    <source>
        <dbReference type="ARBA" id="ARBA00022917"/>
    </source>
</evidence>
<dbReference type="STRING" id="155417.A0A4Q4TXC9"/>
<dbReference type="EMBL" id="QJNU01000020">
    <property type="protein sequence ID" value="RYP10273.1"/>
    <property type="molecule type" value="Genomic_DNA"/>
</dbReference>
<dbReference type="GO" id="GO:0005739">
    <property type="term" value="C:mitochondrion"/>
    <property type="evidence" value="ECO:0007669"/>
    <property type="project" value="TreeGrafter"/>
</dbReference>
<sequence>MFEMASSLTEVYPLDAWTVGHDFQAQALDQTKKYMGQIETWDRAEDKPRQSLGELAASANGISWILNAGDVAFYRPKIDITIVDCLNRD</sequence>
<dbReference type="GO" id="GO:0006435">
    <property type="term" value="P:threonyl-tRNA aminoacylation"/>
    <property type="evidence" value="ECO:0007669"/>
    <property type="project" value="TreeGrafter"/>
</dbReference>
<name>A0A4Q4TXC9_9PEZI</name>
<evidence type="ECO:0000313" key="2">
    <source>
        <dbReference type="EMBL" id="RYP10273.1"/>
    </source>
</evidence>
<keyword evidence="3" id="KW-1185">Reference proteome</keyword>